<evidence type="ECO:0000259" key="5">
    <source>
        <dbReference type="PROSITE" id="PS51078"/>
    </source>
</evidence>
<dbReference type="InterPro" id="IPR005471">
    <property type="entry name" value="Tscrpt_reg_IclR_N"/>
</dbReference>
<dbReference type="InterPro" id="IPR014757">
    <property type="entry name" value="Tscrpt_reg_IclR_C"/>
</dbReference>
<keyword evidence="3" id="KW-0804">Transcription</keyword>
<dbReference type="PROSITE" id="PS51077">
    <property type="entry name" value="HTH_ICLR"/>
    <property type="match status" value="1"/>
</dbReference>
<accession>A0A5A7NT22</accession>
<dbReference type="SMART" id="SM00346">
    <property type="entry name" value="HTH_ICLR"/>
    <property type="match status" value="1"/>
</dbReference>
<gene>
    <name evidence="6" type="ORF">NCCP1664_15430</name>
</gene>
<dbReference type="InterPro" id="IPR029016">
    <property type="entry name" value="GAF-like_dom_sf"/>
</dbReference>
<comment type="caution">
    <text evidence="6">The sequence shown here is derived from an EMBL/GenBank/DDBJ whole genome shotgun (WGS) entry which is preliminary data.</text>
</comment>
<dbReference type="Proteomes" id="UP000325307">
    <property type="component" value="Unassembled WGS sequence"/>
</dbReference>
<evidence type="ECO:0000259" key="4">
    <source>
        <dbReference type="PROSITE" id="PS51077"/>
    </source>
</evidence>
<feature type="domain" description="HTH iclR-type" evidence="4">
    <location>
        <begin position="16"/>
        <end position="77"/>
    </location>
</feature>
<sequence length="244" mass="25844">MPKTAETAKPVDSAHSQTLSRGIRLLEVLAEAPGPMTIAELAEALGVHRSIAYRILRTLEDHRLVTRDESGRVLPAPGLAALARSVQRDLQTAALPELTALANELSMSALVVVWDHRECITLVTVEPRDGQATVLQRPGTRHPLGLGAPGIAIQSTYTEEEWYASDVPGDYRPVVAEARRTGFATSHDEVISGVSSVAAPLVVPGQLRAAVAVVYASAASSLDPALMGRRLVEAADAIKRALGA</sequence>
<evidence type="ECO:0000313" key="7">
    <source>
        <dbReference type="Proteomes" id="UP000325307"/>
    </source>
</evidence>
<dbReference type="Gene3D" id="1.10.10.10">
    <property type="entry name" value="Winged helix-like DNA-binding domain superfamily/Winged helix DNA-binding domain"/>
    <property type="match status" value="1"/>
</dbReference>
<reference evidence="6 7" key="1">
    <citation type="submission" date="2019-09" db="EMBL/GenBank/DDBJ databases">
        <title>Arthrobacter zafarii sp. nov., a moderately thermotolerant and halotolerant actinobacterium isolated from Cholistan desert soil of Pakistan.</title>
        <authorList>
            <person name="Amin A."/>
            <person name="Ahmed I."/>
            <person name="Khalid N."/>
            <person name="Schumann P."/>
            <person name="Busse H.J."/>
            <person name="Khan I.U."/>
            <person name="Li S."/>
            <person name="Li W.J."/>
        </authorList>
    </citation>
    <scope>NUCLEOTIDE SEQUENCE [LARGE SCALE GENOMIC DNA]</scope>
    <source>
        <strain evidence="6 7">NCCP-1664</strain>
    </source>
</reference>
<evidence type="ECO:0000256" key="2">
    <source>
        <dbReference type="ARBA" id="ARBA00023125"/>
    </source>
</evidence>
<keyword evidence="1" id="KW-0805">Transcription regulation</keyword>
<dbReference type="GO" id="GO:0045892">
    <property type="term" value="P:negative regulation of DNA-templated transcription"/>
    <property type="evidence" value="ECO:0007669"/>
    <property type="project" value="TreeGrafter"/>
</dbReference>
<dbReference type="Gene3D" id="3.30.450.40">
    <property type="match status" value="1"/>
</dbReference>
<dbReference type="InterPro" id="IPR050707">
    <property type="entry name" value="HTH_MetabolicPath_Reg"/>
</dbReference>
<dbReference type="InterPro" id="IPR036388">
    <property type="entry name" value="WH-like_DNA-bd_sf"/>
</dbReference>
<dbReference type="CDD" id="cd00090">
    <property type="entry name" value="HTH_ARSR"/>
    <property type="match status" value="1"/>
</dbReference>
<proteinExistence type="predicted"/>
<dbReference type="InterPro" id="IPR036390">
    <property type="entry name" value="WH_DNA-bd_sf"/>
</dbReference>
<dbReference type="PANTHER" id="PTHR30136:SF24">
    <property type="entry name" value="HTH-TYPE TRANSCRIPTIONAL REPRESSOR ALLR"/>
    <property type="match status" value="1"/>
</dbReference>
<keyword evidence="7" id="KW-1185">Reference proteome</keyword>
<evidence type="ECO:0000256" key="3">
    <source>
        <dbReference type="ARBA" id="ARBA00023163"/>
    </source>
</evidence>
<dbReference type="GO" id="GO:0003700">
    <property type="term" value="F:DNA-binding transcription factor activity"/>
    <property type="evidence" value="ECO:0007669"/>
    <property type="project" value="TreeGrafter"/>
</dbReference>
<dbReference type="Pfam" id="PF09339">
    <property type="entry name" value="HTH_IclR"/>
    <property type="match status" value="1"/>
</dbReference>
<dbReference type="InterPro" id="IPR011991">
    <property type="entry name" value="ArsR-like_HTH"/>
</dbReference>
<feature type="domain" description="IclR-ED" evidence="5">
    <location>
        <begin position="73"/>
        <end position="244"/>
    </location>
</feature>
<dbReference type="PANTHER" id="PTHR30136">
    <property type="entry name" value="HELIX-TURN-HELIX TRANSCRIPTIONAL REGULATOR, ICLR FAMILY"/>
    <property type="match status" value="1"/>
</dbReference>
<evidence type="ECO:0000313" key="6">
    <source>
        <dbReference type="EMBL" id="GER23047.1"/>
    </source>
</evidence>
<dbReference type="EMBL" id="BKDJ01000006">
    <property type="protein sequence ID" value="GER23047.1"/>
    <property type="molecule type" value="Genomic_DNA"/>
</dbReference>
<evidence type="ECO:0000256" key="1">
    <source>
        <dbReference type="ARBA" id="ARBA00023015"/>
    </source>
</evidence>
<dbReference type="SUPFAM" id="SSF55781">
    <property type="entry name" value="GAF domain-like"/>
    <property type="match status" value="1"/>
</dbReference>
<dbReference type="AlphaFoldDB" id="A0A5A7NT22"/>
<dbReference type="SUPFAM" id="SSF46785">
    <property type="entry name" value="Winged helix' DNA-binding domain"/>
    <property type="match status" value="1"/>
</dbReference>
<organism evidence="6 7">
    <name type="scientific">Zafaria cholistanensis</name>
    <dbReference type="NCBI Taxonomy" id="1682741"/>
    <lineage>
        <taxon>Bacteria</taxon>
        <taxon>Bacillati</taxon>
        <taxon>Actinomycetota</taxon>
        <taxon>Actinomycetes</taxon>
        <taxon>Micrococcales</taxon>
        <taxon>Micrococcaceae</taxon>
        <taxon>Zafaria</taxon>
    </lineage>
</organism>
<protein>
    <submittedName>
        <fullName evidence="6">Transcriptional regulator</fullName>
    </submittedName>
</protein>
<name>A0A5A7NT22_9MICC</name>
<dbReference type="GO" id="GO:0003677">
    <property type="term" value="F:DNA binding"/>
    <property type="evidence" value="ECO:0007669"/>
    <property type="project" value="UniProtKB-KW"/>
</dbReference>
<dbReference type="PROSITE" id="PS51078">
    <property type="entry name" value="ICLR_ED"/>
    <property type="match status" value="1"/>
</dbReference>
<keyword evidence="2" id="KW-0238">DNA-binding</keyword>